<comment type="caution">
    <text evidence="1">The sequence shown here is derived from an EMBL/GenBank/DDBJ whole genome shotgun (WGS) entry which is preliminary data.</text>
</comment>
<dbReference type="Proteomes" id="UP000240830">
    <property type="component" value="Unassembled WGS sequence"/>
</dbReference>
<gene>
    <name evidence="1" type="ORF">PSACC_03166</name>
</gene>
<sequence>MRHGVAIKHWNNVRHSVTRVNYDSTLKAYKFKYHWPFYLERTMSVQPALRRTPLQIQNVQTLWQPFSRDSSLGSAAAPSMSSQFWMIPFSIGWDTSNRQDAIGAQSRATPIVCADDWSSENAGKDGRRKVGLAKATFYKLNIQTGRETAQFMKLDLVWAVILGTVHSEACNGYPAANCNDYVIREFDGILDKDPQEFYFDGVGVEADRRFKLSGHPVIKVDITDGFNLGDSFIVYANNELAAVSPIPETRKDLFVPNYESARSDLRFSSAQIVLTKPCTLRIFTRAAPYGMGAGYIKARSVRTCDFAKFGFFLISTTLERHNADLACAAHGGALALIKDALDAKKARYVLDRCLGGEVQSAWIGSYKNHKEGPLSISSFPEYSGLRQGVVLADYSSRSLPVLCSI</sequence>
<keyword evidence="2" id="KW-1185">Reference proteome</keyword>
<dbReference type="EMBL" id="MTSL01000195">
    <property type="protein sequence ID" value="PJF17020.1"/>
    <property type="molecule type" value="Genomic_DNA"/>
</dbReference>
<protein>
    <submittedName>
        <fullName evidence="1">Uncharacterized protein</fullName>
    </submittedName>
</protein>
<dbReference type="AlphaFoldDB" id="A0A2H9THC1"/>
<name>A0A2H9THC1_9FUNG</name>
<organism evidence="1 2">
    <name type="scientific">Paramicrosporidium saccamoebae</name>
    <dbReference type="NCBI Taxonomy" id="1246581"/>
    <lineage>
        <taxon>Eukaryota</taxon>
        <taxon>Fungi</taxon>
        <taxon>Fungi incertae sedis</taxon>
        <taxon>Cryptomycota</taxon>
        <taxon>Cryptomycota incertae sedis</taxon>
        <taxon>Paramicrosporidium</taxon>
    </lineage>
</organism>
<accession>A0A2H9THC1</accession>
<evidence type="ECO:0000313" key="1">
    <source>
        <dbReference type="EMBL" id="PJF17020.1"/>
    </source>
</evidence>
<proteinExistence type="predicted"/>
<reference evidence="1 2" key="1">
    <citation type="submission" date="2016-10" db="EMBL/GenBank/DDBJ databases">
        <title>The genome of Paramicrosporidium saccamoebae is the missing link in understanding Cryptomycota and Microsporidia evolution.</title>
        <authorList>
            <person name="Quandt C.A."/>
            <person name="Beaudet D."/>
            <person name="Corsaro D."/>
            <person name="Michel R."/>
            <person name="Corradi N."/>
            <person name="James T."/>
        </authorList>
    </citation>
    <scope>NUCLEOTIDE SEQUENCE [LARGE SCALE GENOMIC DNA]</scope>
    <source>
        <strain evidence="1 2">KSL3</strain>
    </source>
</reference>
<evidence type="ECO:0000313" key="2">
    <source>
        <dbReference type="Proteomes" id="UP000240830"/>
    </source>
</evidence>